<keyword evidence="4" id="KW-1185">Reference proteome</keyword>
<accession>A0ABN9XND2</accession>
<dbReference type="Proteomes" id="UP001189429">
    <property type="component" value="Unassembled WGS sequence"/>
</dbReference>
<feature type="domain" description="Ubiquitin-like" evidence="2">
    <location>
        <begin position="174"/>
        <end position="249"/>
    </location>
</feature>
<dbReference type="PANTHER" id="PTHR10666">
    <property type="entry name" value="UBIQUITIN"/>
    <property type="match status" value="1"/>
</dbReference>
<dbReference type="EMBL" id="CAUYUJ010020926">
    <property type="protein sequence ID" value="CAK0901425.1"/>
    <property type="molecule type" value="Genomic_DNA"/>
</dbReference>
<feature type="compositionally biased region" description="Polar residues" evidence="1">
    <location>
        <begin position="131"/>
        <end position="145"/>
    </location>
</feature>
<dbReference type="InterPro" id="IPR029071">
    <property type="entry name" value="Ubiquitin-like_domsf"/>
</dbReference>
<reference evidence="3" key="1">
    <citation type="submission" date="2023-10" db="EMBL/GenBank/DDBJ databases">
        <authorList>
            <person name="Chen Y."/>
            <person name="Shah S."/>
            <person name="Dougan E. K."/>
            <person name="Thang M."/>
            <person name="Chan C."/>
        </authorList>
    </citation>
    <scope>NUCLEOTIDE SEQUENCE [LARGE SCALE GENOMIC DNA]</scope>
</reference>
<dbReference type="PRINTS" id="PR00348">
    <property type="entry name" value="UBIQUITIN"/>
</dbReference>
<name>A0ABN9XND2_9DINO</name>
<dbReference type="SUPFAM" id="SSF54236">
    <property type="entry name" value="Ubiquitin-like"/>
    <property type="match status" value="1"/>
</dbReference>
<feature type="non-terminal residue" evidence="3">
    <location>
        <position position="867"/>
    </location>
</feature>
<evidence type="ECO:0000259" key="2">
    <source>
        <dbReference type="PROSITE" id="PS50053"/>
    </source>
</evidence>
<evidence type="ECO:0000313" key="4">
    <source>
        <dbReference type="Proteomes" id="UP001189429"/>
    </source>
</evidence>
<evidence type="ECO:0000256" key="1">
    <source>
        <dbReference type="SAM" id="MobiDB-lite"/>
    </source>
</evidence>
<dbReference type="InterPro" id="IPR019956">
    <property type="entry name" value="Ubiquitin_dom"/>
</dbReference>
<dbReference type="InterPro" id="IPR000626">
    <property type="entry name" value="Ubiquitin-like_dom"/>
</dbReference>
<protein>
    <recommendedName>
        <fullName evidence="2">Ubiquitin-like domain-containing protein</fullName>
    </recommendedName>
</protein>
<dbReference type="InterPro" id="IPR050158">
    <property type="entry name" value="Ubiquitin_ubiquitin-like"/>
</dbReference>
<organism evidence="3 4">
    <name type="scientific">Prorocentrum cordatum</name>
    <dbReference type="NCBI Taxonomy" id="2364126"/>
    <lineage>
        <taxon>Eukaryota</taxon>
        <taxon>Sar</taxon>
        <taxon>Alveolata</taxon>
        <taxon>Dinophyceae</taxon>
        <taxon>Prorocentrales</taxon>
        <taxon>Prorocentraceae</taxon>
        <taxon>Prorocentrum</taxon>
    </lineage>
</organism>
<dbReference type="Gene3D" id="3.10.20.90">
    <property type="entry name" value="Phosphatidylinositol 3-kinase Catalytic Subunit, Chain A, domain 1"/>
    <property type="match status" value="1"/>
</dbReference>
<sequence length="867" mass="94924">DLASGPKLVVDDCRDHDYCHLDLSDQFGVDGDNDDRDDHDIREGFHEAYIAHHDRYEQTIDGADDRNDTHHNTHGDHDIYDNIHHNIYHDSNGGQEESGGLNDHDVIHAIHDDNNVNDTQNTKAPSRGSARFSSQEGRTQPNLVGTATKYGCDDGRNITCSAPSRVDASAASALHISVKPPDKKSINVDVNATATVDILMKLIQDEVGVPPDQQRFIYGGRQMWTDRRLSNSGVENESMVYLALNLGGGMEDTGSPHQEGMDEDTGLTQTAATLSLEDAIPMPPRTLSGNATMQIDHVALHADNIAAERSVARSLETWDPLNVLRSFEDVLAGFRMLGFEMDNPLPLKKIGLCWEEGPLPDESTVESQMRLSTHLLRAVAAQRDDPGVRSKCDELVGALTDSGQQRIQMLPSLRQARRRRFTNAIARYHEVELPFLQFLQNEFDEALGELVATQLPNQQGLNLATLACPPLTARLLHEQSSKVPARGAAAFIATGPYHHWLCWAPADAPSTGRWVSLLRALREEKHAAQISFLTPRPILPGRLSPAEMLDYGSPHLLQGQGGQRVQSMTFLEPPVRVLVEGQLGPRLLEQHLAIITLGDTTDGLPTPTIKHWNGNEAQSLEEGALILDFPTECSDKLLQLLRGMVINEVTSWSQPMASLSDRDGRRFSGVADGHTTMMRDPTALITDFTCPDAVATLPDHWEQLILLTLKKGVLITSTSASNWERTLTDQASAQRDARITKLTWRRSTFGGRKWVIPQAISKAATANRQGDWSGLTGPSRCTIHIQVKCDTSADPGPLMSRLTTQLSRCSGTSWPVAANGQTPRPGQIAPVTGEGGHWDGGVVAETADPAQAQAISKMLNGMCFAGE</sequence>
<evidence type="ECO:0000313" key="3">
    <source>
        <dbReference type="EMBL" id="CAK0901425.1"/>
    </source>
</evidence>
<gene>
    <name evidence="3" type="ORF">PCOR1329_LOCUS78368</name>
</gene>
<dbReference type="Pfam" id="PF00240">
    <property type="entry name" value="ubiquitin"/>
    <property type="match status" value="1"/>
</dbReference>
<comment type="caution">
    <text evidence="3">The sequence shown here is derived from an EMBL/GenBank/DDBJ whole genome shotgun (WGS) entry which is preliminary data.</text>
</comment>
<feature type="non-terminal residue" evidence="3">
    <location>
        <position position="1"/>
    </location>
</feature>
<dbReference type="PROSITE" id="PS50053">
    <property type="entry name" value="UBIQUITIN_2"/>
    <property type="match status" value="1"/>
</dbReference>
<dbReference type="SMART" id="SM00213">
    <property type="entry name" value="UBQ"/>
    <property type="match status" value="1"/>
</dbReference>
<proteinExistence type="predicted"/>
<feature type="region of interest" description="Disordered" evidence="1">
    <location>
        <begin position="114"/>
        <end position="145"/>
    </location>
</feature>